<dbReference type="SUPFAM" id="SSF116726">
    <property type="entry name" value="TrkA C-terminal domain-like"/>
    <property type="match status" value="1"/>
</dbReference>
<dbReference type="eggNOG" id="COG0569">
    <property type="taxonomic scope" value="Bacteria"/>
</dbReference>
<dbReference type="OrthoDB" id="369355at2"/>
<dbReference type="InterPro" id="IPR006037">
    <property type="entry name" value="RCK_C"/>
</dbReference>
<keyword evidence="1" id="KW-1133">Transmembrane helix</keyword>
<keyword evidence="3" id="KW-0808">Transferase</keyword>
<evidence type="ECO:0000313" key="3">
    <source>
        <dbReference type="EMBL" id="EOD00753.1"/>
    </source>
</evidence>
<dbReference type="Proteomes" id="UP000013378">
    <property type="component" value="Unassembled WGS sequence"/>
</dbReference>
<protein>
    <submittedName>
        <fullName evidence="3">Ribosomal protein S6 glutaminyl transferase</fullName>
    </submittedName>
</protein>
<dbReference type="GO" id="GO:0008324">
    <property type="term" value="F:monoatomic cation transmembrane transporter activity"/>
    <property type="evidence" value="ECO:0007669"/>
    <property type="project" value="InterPro"/>
</dbReference>
<feature type="transmembrane region" description="Helical" evidence="1">
    <location>
        <begin position="93"/>
        <end position="111"/>
    </location>
</feature>
<dbReference type="Gene3D" id="3.30.70.1450">
    <property type="entry name" value="Regulator of K+ conductance, C-terminal domain"/>
    <property type="match status" value="1"/>
</dbReference>
<dbReference type="AlphaFoldDB" id="R1AUB2"/>
<dbReference type="GO" id="GO:0006813">
    <property type="term" value="P:potassium ion transport"/>
    <property type="evidence" value="ECO:0007669"/>
    <property type="project" value="InterPro"/>
</dbReference>
<name>R1AUB2_9FIRM</name>
<dbReference type="GO" id="GO:0016740">
    <property type="term" value="F:transferase activity"/>
    <property type="evidence" value="ECO:0007669"/>
    <property type="project" value="UniProtKB-KW"/>
</dbReference>
<accession>R1AUB2</accession>
<feature type="transmembrane region" description="Helical" evidence="1">
    <location>
        <begin position="6"/>
        <end position="26"/>
    </location>
</feature>
<evidence type="ECO:0000256" key="1">
    <source>
        <dbReference type="SAM" id="Phobius"/>
    </source>
</evidence>
<keyword evidence="1" id="KW-0472">Membrane</keyword>
<keyword evidence="1" id="KW-0812">Transmembrane</keyword>
<reference evidence="3 4" key="1">
    <citation type="journal article" date="2015" name="Geomicrobiol. J.">
        <title>Caldisalinibacter kiritimatiensis gen. nov., sp. nov., a moderately thermohalophilic thiosulfate-reducing bacterium from a hypersaline microbial mat.</title>
        <authorList>
            <person name="Ben Hania W."/>
            <person name="Joseph M."/>
            <person name="Fiebig A."/>
            <person name="Bunk B."/>
            <person name="Klenk H.-P."/>
            <person name="Fardeau M.-L."/>
            <person name="Spring S."/>
        </authorList>
    </citation>
    <scope>NUCLEOTIDE SEQUENCE [LARGE SCALE GENOMIC DNA]</scope>
    <source>
        <strain evidence="3 4">L21-TH-D2</strain>
    </source>
</reference>
<comment type="caution">
    <text evidence="3">The sequence shown here is derived from an EMBL/GenBank/DDBJ whole genome shotgun (WGS) entry which is preliminary data.</text>
</comment>
<dbReference type="InterPro" id="IPR036721">
    <property type="entry name" value="RCK_C_sf"/>
</dbReference>
<dbReference type="STRING" id="1304284.L21TH_1205"/>
<feature type="transmembrane region" description="Helical" evidence="1">
    <location>
        <begin position="67"/>
        <end position="87"/>
    </location>
</feature>
<dbReference type="Pfam" id="PF02080">
    <property type="entry name" value="TrkA_C"/>
    <property type="match status" value="1"/>
</dbReference>
<evidence type="ECO:0000259" key="2">
    <source>
        <dbReference type="PROSITE" id="PS51202"/>
    </source>
</evidence>
<dbReference type="PROSITE" id="PS51202">
    <property type="entry name" value="RCK_C"/>
    <property type="match status" value="1"/>
</dbReference>
<sequence length="229" mass="26023">MGTIGAILLFIILLLIVEVFSIALKITGLDIDKARFQVISIITNTGFTTQESELITQHPTRRKIAQILMLISYVGYAALIALVLNILQSSNRFLYITITIIVIAFFVLMLIRYKWVSRSLEQLIEKQLLGKMKKKKSKTVEEVLKLNEEYGVVEFVIEEGSILVGKSLKELGLTKRNIQILNIDKGSKMIHFPKSNYVFVIGDKVNVYGNLDNIKSLVLNQYRKETVDN</sequence>
<organism evidence="3 4">
    <name type="scientific">Caldisalinibacter kiritimatiensis</name>
    <dbReference type="NCBI Taxonomy" id="1304284"/>
    <lineage>
        <taxon>Bacteria</taxon>
        <taxon>Bacillati</taxon>
        <taxon>Bacillota</taxon>
        <taxon>Tissierellia</taxon>
        <taxon>Tissierellales</taxon>
        <taxon>Thermohalobacteraceae</taxon>
        <taxon>Caldisalinibacter</taxon>
    </lineage>
</organism>
<proteinExistence type="predicted"/>
<dbReference type="RefSeq" id="WP_006311819.1">
    <property type="nucleotide sequence ID" value="NZ_ARZA01000125.1"/>
</dbReference>
<evidence type="ECO:0000313" key="4">
    <source>
        <dbReference type="Proteomes" id="UP000013378"/>
    </source>
</evidence>
<feature type="domain" description="RCK C-terminal" evidence="2">
    <location>
        <begin position="138"/>
        <end position="223"/>
    </location>
</feature>
<dbReference type="EMBL" id="ARZA01000125">
    <property type="protein sequence ID" value="EOD00753.1"/>
    <property type="molecule type" value="Genomic_DNA"/>
</dbReference>
<keyword evidence="4" id="KW-1185">Reference proteome</keyword>
<gene>
    <name evidence="3" type="ORF">L21TH_1205</name>
</gene>